<dbReference type="InterPro" id="IPR038770">
    <property type="entry name" value="Na+/solute_symporter_sf"/>
</dbReference>
<dbReference type="PANTHER" id="PTHR43021:SF2">
    <property type="entry name" value="CATION_H+ EXCHANGER DOMAIN-CONTAINING PROTEIN"/>
    <property type="match status" value="1"/>
</dbReference>
<dbReference type="InterPro" id="IPR006153">
    <property type="entry name" value="Cation/H_exchanger_TM"/>
</dbReference>
<dbReference type="GO" id="GO:0016020">
    <property type="term" value="C:membrane"/>
    <property type="evidence" value="ECO:0007669"/>
    <property type="project" value="UniProtKB-SubCell"/>
</dbReference>
<feature type="transmembrane region" description="Helical" evidence="5">
    <location>
        <begin position="64"/>
        <end position="83"/>
    </location>
</feature>
<feature type="transmembrane region" description="Helical" evidence="5">
    <location>
        <begin position="37"/>
        <end position="58"/>
    </location>
</feature>
<keyword evidence="8" id="KW-1185">Reference proteome</keyword>
<accession>A0A3N4URF1</accession>
<dbReference type="Gene3D" id="1.20.1530.20">
    <property type="match status" value="1"/>
</dbReference>
<evidence type="ECO:0000256" key="1">
    <source>
        <dbReference type="ARBA" id="ARBA00004141"/>
    </source>
</evidence>
<dbReference type="EMBL" id="RKQL01000001">
    <property type="protein sequence ID" value="RPE73262.1"/>
    <property type="molecule type" value="Genomic_DNA"/>
</dbReference>
<sequence>MNFLPSWPPEINTLLLFGLLLFGGALGGYFAHRLRWLPSITGFMAVGLAVGPQGLGLIGPEGMAQAKVIVDVALALILYRLGLSLDLKALLADRRLLLVSLAEGVATFVLIYAALALVGVSGVVAAVIATIGISSSPAVLIHVGHELGASGPVTERARALVALNNMMAFVAFSAVLPVLYQHNDAGWAVTLGAPAWRLLGSAALGVALGWLLHWAARRTKRASQYHLALVIGAVMFALGGSQSLHLSGLFAPLVLGVTVRSLEQQSLIADLAFGAAFELFFIALFVYAGANLHLAEMWHYAAAAGAFVLARGAAKLITVGGVGYLTGVPVRQGLSAGLLLMPMAGLAIGLTATTLNLFPEQGAAVSAVVLAAVAVLETIGPPVAAQAFRWSGDRLAADEPDKEIHG</sequence>
<proteinExistence type="predicted"/>
<feature type="transmembrane region" description="Helical" evidence="5">
    <location>
        <begin position="337"/>
        <end position="358"/>
    </location>
</feature>
<feature type="transmembrane region" description="Helical" evidence="5">
    <location>
        <begin position="300"/>
        <end position="325"/>
    </location>
</feature>
<feature type="transmembrane region" description="Helical" evidence="5">
    <location>
        <begin position="123"/>
        <end position="145"/>
    </location>
</feature>
<dbReference type="PANTHER" id="PTHR43021">
    <property type="entry name" value="NA(+)/H(+) ANTIPORTER-RELATED"/>
    <property type="match status" value="1"/>
</dbReference>
<keyword evidence="4 5" id="KW-0472">Membrane</keyword>
<comment type="subcellular location">
    <subcellularLocation>
        <location evidence="1">Membrane</location>
        <topology evidence="1">Multi-pass membrane protein</topology>
    </subcellularLocation>
</comment>
<feature type="transmembrane region" description="Helical" evidence="5">
    <location>
        <begin position="157"/>
        <end position="180"/>
    </location>
</feature>
<evidence type="ECO:0000313" key="7">
    <source>
        <dbReference type="EMBL" id="RPE73262.1"/>
    </source>
</evidence>
<evidence type="ECO:0000256" key="4">
    <source>
        <dbReference type="ARBA" id="ARBA00023136"/>
    </source>
</evidence>
<feature type="transmembrane region" description="Helical" evidence="5">
    <location>
        <begin position="267"/>
        <end position="288"/>
    </location>
</feature>
<gene>
    <name evidence="7" type="ORF">EDC62_0979</name>
</gene>
<feature type="transmembrane region" description="Helical" evidence="5">
    <location>
        <begin position="195"/>
        <end position="215"/>
    </location>
</feature>
<dbReference type="GO" id="GO:0015297">
    <property type="term" value="F:antiporter activity"/>
    <property type="evidence" value="ECO:0007669"/>
    <property type="project" value="InterPro"/>
</dbReference>
<evidence type="ECO:0000313" key="8">
    <source>
        <dbReference type="Proteomes" id="UP000272193"/>
    </source>
</evidence>
<evidence type="ECO:0000256" key="5">
    <source>
        <dbReference type="SAM" id="Phobius"/>
    </source>
</evidence>
<keyword evidence="2 5" id="KW-0812">Transmembrane</keyword>
<comment type="caution">
    <text evidence="7">The sequence shown here is derived from an EMBL/GenBank/DDBJ whole genome shotgun (WGS) entry which is preliminary data.</text>
</comment>
<dbReference type="OrthoDB" id="8617652at2"/>
<keyword evidence="3 5" id="KW-1133">Transmembrane helix</keyword>
<feature type="transmembrane region" description="Helical" evidence="5">
    <location>
        <begin position="12"/>
        <end position="30"/>
    </location>
</feature>
<evidence type="ECO:0000256" key="3">
    <source>
        <dbReference type="ARBA" id="ARBA00022989"/>
    </source>
</evidence>
<dbReference type="AlphaFoldDB" id="A0A3N4URF1"/>
<name>A0A3N4URF1_9BURK</name>
<reference evidence="7 8" key="1">
    <citation type="submission" date="2018-11" db="EMBL/GenBank/DDBJ databases">
        <title>Genomic Encyclopedia of Type Strains, Phase IV (KMG-IV): sequencing the most valuable type-strain genomes for metagenomic binning, comparative biology and taxonomic classification.</title>
        <authorList>
            <person name="Goeker M."/>
        </authorList>
    </citation>
    <scope>NUCLEOTIDE SEQUENCE [LARGE SCALE GENOMIC DNA]</scope>
    <source>
        <strain evidence="7 8">DSM 101684</strain>
    </source>
</reference>
<dbReference type="GO" id="GO:1902600">
    <property type="term" value="P:proton transmembrane transport"/>
    <property type="evidence" value="ECO:0007669"/>
    <property type="project" value="InterPro"/>
</dbReference>
<feature type="domain" description="Cation/H+ exchanger transmembrane" evidence="6">
    <location>
        <begin position="26"/>
        <end position="381"/>
    </location>
</feature>
<feature type="transmembrane region" description="Helical" evidence="5">
    <location>
        <begin position="95"/>
        <end position="117"/>
    </location>
</feature>
<protein>
    <submittedName>
        <fullName evidence="7">Transporter (CPA2 family)</fullName>
    </submittedName>
</protein>
<evidence type="ECO:0000259" key="6">
    <source>
        <dbReference type="Pfam" id="PF00999"/>
    </source>
</evidence>
<dbReference type="RefSeq" id="WP_124220998.1">
    <property type="nucleotide sequence ID" value="NZ_RKQL01000001.1"/>
</dbReference>
<dbReference type="Proteomes" id="UP000272193">
    <property type="component" value="Unassembled WGS sequence"/>
</dbReference>
<organism evidence="7 8">
    <name type="scientific">Tibeticola sediminis</name>
    <dbReference type="NCBI Taxonomy" id="1917811"/>
    <lineage>
        <taxon>Bacteria</taxon>
        <taxon>Pseudomonadati</taxon>
        <taxon>Pseudomonadota</taxon>
        <taxon>Betaproteobacteria</taxon>
        <taxon>Burkholderiales</taxon>
        <taxon>Comamonadaceae</taxon>
        <taxon>Tibeticola</taxon>
    </lineage>
</organism>
<feature type="transmembrane region" description="Helical" evidence="5">
    <location>
        <begin position="227"/>
        <end position="255"/>
    </location>
</feature>
<feature type="transmembrane region" description="Helical" evidence="5">
    <location>
        <begin position="365"/>
        <end position="385"/>
    </location>
</feature>
<evidence type="ECO:0000256" key="2">
    <source>
        <dbReference type="ARBA" id="ARBA00022692"/>
    </source>
</evidence>
<dbReference type="Pfam" id="PF00999">
    <property type="entry name" value="Na_H_Exchanger"/>
    <property type="match status" value="1"/>
</dbReference>